<dbReference type="SUPFAM" id="SSF56112">
    <property type="entry name" value="Protein kinase-like (PK-like)"/>
    <property type="match status" value="1"/>
</dbReference>
<evidence type="ECO:0000259" key="1">
    <source>
        <dbReference type="Pfam" id="PF01636"/>
    </source>
</evidence>
<keyword evidence="3" id="KW-1185">Reference proteome</keyword>
<dbReference type="AlphaFoldDB" id="A0A2P8E7J7"/>
<evidence type="ECO:0000313" key="3">
    <source>
        <dbReference type="Proteomes" id="UP000243528"/>
    </source>
</evidence>
<keyword evidence="2" id="KW-0808">Transferase</keyword>
<dbReference type="InterPro" id="IPR002575">
    <property type="entry name" value="Aminoglycoside_PTrfase"/>
</dbReference>
<dbReference type="EMBL" id="PYGE01000004">
    <property type="protein sequence ID" value="PSL05439.1"/>
    <property type="molecule type" value="Genomic_DNA"/>
</dbReference>
<dbReference type="InterPro" id="IPR011009">
    <property type="entry name" value="Kinase-like_dom_sf"/>
</dbReference>
<protein>
    <submittedName>
        <fullName evidence="2">Phosphotransferase family enzyme</fullName>
    </submittedName>
</protein>
<organism evidence="2 3">
    <name type="scientific">Haloactinopolyspora alba</name>
    <dbReference type="NCBI Taxonomy" id="648780"/>
    <lineage>
        <taxon>Bacteria</taxon>
        <taxon>Bacillati</taxon>
        <taxon>Actinomycetota</taxon>
        <taxon>Actinomycetes</taxon>
        <taxon>Jiangellales</taxon>
        <taxon>Jiangellaceae</taxon>
        <taxon>Haloactinopolyspora</taxon>
    </lineage>
</organism>
<dbReference type="Pfam" id="PF01636">
    <property type="entry name" value="APH"/>
    <property type="match status" value="1"/>
</dbReference>
<dbReference type="GO" id="GO:0016740">
    <property type="term" value="F:transferase activity"/>
    <property type="evidence" value="ECO:0007669"/>
    <property type="project" value="UniProtKB-KW"/>
</dbReference>
<evidence type="ECO:0000313" key="2">
    <source>
        <dbReference type="EMBL" id="PSL05439.1"/>
    </source>
</evidence>
<accession>A0A2P8E7J7</accession>
<dbReference type="RefSeq" id="WP_106536666.1">
    <property type="nucleotide sequence ID" value="NZ_ML142899.1"/>
</dbReference>
<dbReference type="Proteomes" id="UP000243528">
    <property type="component" value="Unassembled WGS sequence"/>
</dbReference>
<reference evidence="2 3" key="1">
    <citation type="submission" date="2018-03" db="EMBL/GenBank/DDBJ databases">
        <title>Genomic Encyclopedia of Archaeal and Bacterial Type Strains, Phase II (KMG-II): from individual species to whole genera.</title>
        <authorList>
            <person name="Goeker M."/>
        </authorList>
    </citation>
    <scope>NUCLEOTIDE SEQUENCE [LARGE SCALE GENOMIC DNA]</scope>
    <source>
        <strain evidence="2 3">DSM 45211</strain>
    </source>
</reference>
<dbReference type="OrthoDB" id="2570531at2"/>
<proteinExistence type="predicted"/>
<sequence length="327" mass="36067">MPPRPRAVGERTAYTDVPARVRGWVDTCLGDEVVHATGHAGGMSPGCAARVRTRGGGTAFVKAVGPELNPDTPSLFRREIDVLEALEPAPYRPATIATYDDGNWVAVMLEDVDGRYPDLNDTGDFDAVWTTVLRQSAELTPAPAGLAVRTLPDVVARWSARWRSIAEDPAAYLPPWAAARFGRLDARVRTLRERLPVTSLCHWDVRDDNLLIRPDGTVVLLDWGMACLGPAWADLFFLSLSWVESPEFDARMRTVPQAPDDDVVTDLLLMFGAAQAWTARQPARPGLPAMPEFCRRDAERMFAGARRRLDAAFTLPRATMPPRARGR</sequence>
<comment type="caution">
    <text evidence="2">The sequence shown here is derived from an EMBL/GenBank/DDBJ whole genome shotgun (WGS) entry which is preliminary data.</text>
</comment>
<dbReference type="Gene3D" id="3.90.1200.10">
    <property type="match status" value="1"/>
</dbReference>
<feature type="domain" description="Aminoglycoside phosphotransferase" evidence="1">
    <location>
        <begin position="50"/>
        <end position="252"/>
    </location>
</feature>
<gene>
    <name evidence="2" type="ORF">CLV30_104309</name>
</gene>
<name>A0A2P8E7J7_9ACTN</name>